<dbReference type="EMBL" id="CM040472">
    <property type="protein sequence ID" value="MCI4389790.1"/>
    <property type="molecule type" value="Genomic_DNA"/>
</dbReference>
<organism evidence="1 2">
    <name type="scientific">Pangasianodon gigas</name>
    <name type="common">Mekong giant catfish</name>
    <name type="synonym">Pangasius gigas</name>
    <dbReference type="NCBI Taxonomy" id="30993"/>
    <lineage>
        <taxon>Eukaryota</taxon>
        <taxon>Metazoa</taxon>
        <taxon>Chordata</taxon>
        <taxon>Craniata</taxon>
        <taxon>Vertebrata</taxon>
        <taxon>Euteleostomi</taxon>
        <taxon>Actinopterygii</taxon>
        <taxon>Neopterygii</taxon>
        <taxon>Teleostei</taxon>
        <taxon>Ostariophysi</taxon>
        <taxon>Siluriformes</taxon>
        <taxon>Pangasiidae</taxon>
        <taxon>Pangasianodon</taxon>
    </lineage>
</organism>
<gene>
    <name evidence="1" type="ORF">PGIGA_G00102920</name>
</gene>
<comment type="caution">
    <text evidence="1">The sequence shown here is derived from an EMBL/GenBank/DDBJ whole genome shotgun (WGS) entry which is preliminary data.</text>
</comment>
<evidence type="ECO:0000313" key="1">
    <source>
        <dbReference type="EMBL" id="MCI4389790.1"/>
    </source>
</evidence>
<reference evidence="1 2" key="1">
    <citation type="journal article" date="2022" name="bioRxiv">
        <title>An ancient truncated duplication of the anti-Mullerian hormone receptor type 2 gene is a potential conserved master sex determinant in the Pangasiidae catfish family.</title>
        <authorList>
            <person name="Wen M."/>
            <person name="Pan Q."/>
            <person name="Jouanno E."/>
            <person name="Montfort J."/>
            <person name="Zahm M."/>
            <person name="Cabau C."/>
            <person name="Klopp C."/>
            <person name="Iampietro C."/>
            <person name="Roques C."/>
            <person name="Bouchez O."/>
            <person name="Castinel A."/>
            <person name="Donnadieu C."/>
            <person name="Parrinello H."/>
            <person name="Poncet C."/>
            <person name="Belmonte E."/>
            <person name="Gautier V."/>
            <person name="Avarre J.-C."/>
            <person name="Dugue R."/>
            <person name="Gustiano R."/>
            <person name="Ha T.T.T."/>
            <person name="Campet M."/>
            <person name="Sriphairoj K."/>
            <person name="Ribolli J."/>
            <person name="de Almeida F.L."/>
            <person name="Desvignes T."/>
            <person name="Postlethwait J.H."/>
            <person name="Bucao C.F."/>
            <person name="Robinson-Rechavi M."/>
            <person name="Bobe J."/>
            <person name="Herpin A."/>
            <person name="Guiguen Y."/>
        </authorList>
    </citation>
    <scope>NUCLEOTIDE SEQUENCE [LARGE SCALE GENOMIC DNA]</scope>
    <source>
        <strain evidence="1">YG-Dec2019</strain>
    </source>
</reference>
<protein>
    <submittedName>
        <fullName evidence="1">Uncharacterized protein</fullName>
    </submittedName>
</protein>
<evidence type="ECO:0000313" key="2">
    <source>
        <dbReference type="Proteomes" id="UP000829447"/>
    </source>
</evidence>
<sequence length="125" mass="13753">MESGESRLCSFTKPPHSYSPTSSQLCGDVRTEAHTDSVGGTSGSVGDISPMDQQKYIKKEEPEAESYVCEATSGSMEDITPVDEQKYIKQEEPEDEDYLCGGTSSSVENVDQQREGFQSMHVKDE</sequence>
<accession>A0ACC5XGV4</accession>
<dbReference type="Proteomes" id="UP000829447">
    <property type="component" value="Linkage Group LG19"/>
</dbReference>
<proteinExistence type="predicted"/>
<name>A0ACC5XGV4_PANGG</name>
<keyword evidence="2" id="KW-1185">Reference proteome</keyword>
<feature type="non-terminal residue" evidence="1">
    <location>
        <position position="125"/>
    </location>
</feature>